<comment type="caution">
    <text evidence="2">The sequence shown here is derived from an EMBL/GenBank/DDBJ whole genome shotgun (WGS) entry which is preliminary data.</text>
</comment>
<dbReference type="STRING" id="592026.GCWU0000282_001506"/>
<dbReference type="HOGENOM" id="CLU_1451992_0_0_9"/>
<name>V2Y4P2_9FIRM</name>
<evidence type="ECO:0000313" key="2">
    <source>
        <dbReference type="EMBL" id="ESL02636.1"/>
    </source>
</evidence>
<proteinExistence type="predicted"/>
<dbReference type="AlphaFoldDB" id="V2Y4P2"/>
<reference evidence="2 3" key="1">
    <citation type="submission" date="2013-06" db="EMBL/GenBank/DDBJ databases">
        <authorList>
            <person name="Weinstock G."/>
            <person name="Sodergren E."/>
            <person name="Clifton S."/>
            <person name="Fulton L."/>
            <person name="Fulton B."/>
            <person name="Courtney L."/>
            <person name="Fronick C."/>
            <person name="Harrison M."/>
            <person name="Strong C."/>
            <person name="Farmer C."/>
            <person name="Delahaunty K."/>
            <person name="Markovic C."/>
            <person name="Hall O."/>
            <person name="Minx P."/>
            <person name="Tomlinson C."/>
            <person name="Mitreva M."/>
            <person name="Nelson J."/>
            <person name="Hou S."/>
            <person name="Wollam A."/>
            <person name="Pepin K.H."/>
            <person name="Johnson M."/>
            <person name="Bhonagiri V."/>
            <person name="Nash W.E."/>
            <person name="Warren W."/>
            <person name="Chinwalla A."/>
            <person name="Mardis E.R."/>
            <person name="Wilson R.K."/>
        </authorList>
    </citation>
    <scope>NUCLEOTIDE SEQUENCE [LARGE SCALE GENOMIC DNA]</scope>
    <source>
        <strain evidence="2 3">ATCC 51271</strain>
    </source>
</reference>
<dbReference type="Proteomes" id="UP000018227">
    <property type="component" value="Unassembled WGS sequence"/>
</dbReference>
<organism evidence="2 3">
    <name type="scientific">Catonella morbi ATCC 51271</name>
    <dbReference type="NCBI Taxonomy" id="592026"/>
    <lineage>
        <taxon>Bacteria</taxon>
        <taxon>Bacillati</taxon>
        <taxon>Bacillota</taxon>
        <taxon>Clostridia</taxon>
        <taxon>Lachnospirales</taxon>
        <taxon>Lachnospiraceae</taxon>
        <taxon>Catonella</taxon>
    </lineage>
</organism>
<feature type="transmembrane region" description="Helical" evidence="1">
    <location>
        <begin position="167"/>
        <end position="185"/>
    </location>
</feature>
<gene>
    <name evidence="2" type="ORF">GCWU0000282_001506</name>
</gene>
<evidence type="ECO:0000313" key="3">
    <source>
        <dbReference type="Proteomes" id="UP000018227"/>
    </source>
</evidence>
<dbReference type="Pfam" id="PF13289">
    <property type="entry name" value="SIR2_2"/>
    <property type="match status" value="1"/>
</dbReference>
<keyword evidence="1" id="KW-1133">Transmembrane helix</keyword>
<evidence type="ECO:0000256" key="1">
    <source>
        <dbReference type="SAM" id="Phobius"/>
    </source>
</evidence>
<protein>
    <submittedName>
        <fullName evidence="2">Uncharacterized protein</fullName>
    </submittedName>
</protein>
<sequence length="186" mass="21692">MNLYLGAGFSVYSYNREGESLPLGDSINEQLIEMFSLDKSRNLILSKTCQKIKKDNEDGLNRVLKDKYTVNKYNPNYCYITDLPIKNIITINIDDLLEKVYADKSSRTSLNDTKIYGSIEVNDAVNLYKLHGSVTYPIEYKMSFTEKELTDLFLREKNYLKLFRLRYLPHQLFFGVLVCRIIILLT</sequence>
<accession>V2Y4P2</accession>
<keyword evidence="3" id="KW-1185">Reference proteome</keyword>
<dbReference type="EMBL" id="ACIL03000013">
    <property type="protein sequence ID" value="ESL02636.1"/>
    <property type="molecule type" value="Genomic_DNA"/>
</dbReference>
<keyword evidence="1" id="KW-0472">Membrane</keyword>
<keyword evidence="1" id="KW-0812">Transmembrane</keyword>